<evidence type="ECO:0000256" key="1">
    <source>
        <dbReference type="ARBA" id="ARBA00022729"/>
    </source>
</evidence>
<dbReference type="AlphaFoldDB" id="A0AAV4ZF11"/>
<sequence length="243" mass="25480">MRRAAGLVLGALLAPAPAAGAEVAVDAGVWPYASVGKLNVVLGANRRAFCSATLIAPRLVLSAAHCLWDGPRTRWVGPRSVHFVAGWRQGTYNAHAVADRYVTGPGYAFGTTAADFARDWALIALAEPVDLRPVPLAGEGDAAGGRREIRRAGYSHARAERMSAQGECAVEEQPDPPLLLHDCRALPGESGSALLRLGEDGPAVIGVLVARRPEGAGGRSLAVPVRSFRAEAERMRAALSPGR</sequence>
<protein>
    <recommendedName>
        <fullName evidence="5">Peptidase S1 domain-containing protein</fullName>
    </recommendedName>
</protein>
<accession>A0AAV4ZF11</accession>
<dbReference type="InterPro" id="IPR009003">
    <property type="entry name" value="Peptidase_S1_PA"/>
</dbReference>
<keyword evidence="1 2" id="KW-0732">Signal</keyword>
<dbReference type="Pfam" id="PF13365">
    <property type="entry name" value="Trypsin_2"/>
    <property type="match status" value="1"/>
</dbReference>
<evidence type="ECO:0000313" key="3">
    <source>
        <dbReference type="EMBL" id="GJD87006.1"/>
    </source>
</evidence>
<name>A0AAV4ZF11_9HYPH</name>
<dbReference type="RefSeq" id="WP_066921949.1">
    <property type="nucleotide sequence ID" value="NZ_BPQO01000002.1"/>
</dbReference>
<reference evidence="3" key="1">
    <citation type="journal article" date="2016" name="Front. Microbiol.">
        <title>Genome Sequence of the Piezophilic, Mesophilic Sulfate-Reducing Bacterium Desulfovibrio indicus J2T.</title>
        <authorList>
            <person name="Cao J."/>
            <person name="Maignien L."/>
            <person name="Shao Z."/>
            <person name="Alain K."/>
            <person name="Jebbar M."/>
        </authorList>
    </citation>
    <scope>NUCLEOTIDE SEQUENCE</scope>
    <source>
        <strain evidence="3">DSM 16372</strain>
    </source>
</reference>
<feature type="signal peptide" evidence="2">
    <location>
        <begin position="1"/>
        <end position="20"/>
    </location>
</feature>
<dbReference type="InterPro" id="IPR018114">
    <property type="entry name" value="TRYPSIN_HIS"/>
</dbReference>
<organism evidence="3 4">
    <name type="scientific">Methylobacterium hispanicum</name>
    <dbReference type="NCBI Taxonomy" id="270350"/>
    <lineage>
        <taxon>Bacteria</taxon>
        <taxon>Pseudomonadati</taxon>
        <taxon>Pseudomonadota</taxon>
        <taxon>Alphaproteobacteria</taxon>
        <taxon>Hyphomicrobiales</taxon>
        <taxon>Methylobacteriaceae</taxon>
        <taxon>Methylobacterium</taxon>
    </lineage>
</organism>
<dbReference type="SUPFAM" id="SSF50494">
    <property type="entry name" value="Trypsin-like serine proteases"/>
    <property type="match status" value="1"/>
</dbReference>
<comment type="caution">
    <text evidence="3">The sequence shown here is derived from an EMBL/GenBank/DDBJ whole genome shotgun (WGS) entry which is preliminary data.</text>
</comment>
<evidence type="ECO:0000313" key="4">
    <source>
        <dbReference type="Proteomes" id="UP001055247"/>
    </source>
</evidence>
<dbReference type="GO" id="GO:0004252">
    <property type="term" value="F:serine-type endopeptidase activity"/>
    <property type="evidence" value="ECO:0007669"/>
    <property type="project" value="InterPro"/>
</dbReference>
<evidence type="ECO:0008006" key="5">
    <source>
        <dbReference type="Google" id="ProtNLM"/>
    </source>
</evidence>
<keyword evidence="4" id="KW-1185">Reference proteome</keyword>
<gene>
    <name evidence="3" type="ORF">BHAOGJBA_0505</name>
</gene>
<dbReference type="PANTHER" id="PTHR15462">
    <property type="entry name" value="SERINE PROTEASE"/>
    <property type="match status" value="1"/>
</dbReference>
<dbReference type="PANTHER" id="PTHR15462:SF8">
    <property type="entry name" value="SERINE PROTEASE"/>
    <property type="match status" value="1"/>
</dbReference>
<dbReference type="InterPro" id="IPR050966">
    <property type="entry name" value="Glutamyl_endopeptidase"/>
</dbReference>
<dbReference type="PROSITE" id="PS00134">
    <property type="entry name" value="TRYPSIN_HIS"/>
    <property type="match status" value="1"/>
</dbReference>
<dbReference type="Gene3D" id="2.40.10.10">
    <property type="entry name" value="Trypsin-like serine proteases"/>
    <property type="match status" value="2"/>
</dbReference>
<proteinExistence type="predicted"/>
<dbReference type="InterPro" id="IPR043504">
    <property type="entry name" value="Peptidase_S1_PA_chymotrypsin"/>
</dbReference>
<dbReference type="EMBL" id="BPQO01000002">
    <property type="protein sequence ID" value="GJD87006.1"/>
    <property type="molecule type" value="Genomic_DNA"/>
</dbReference>
<feature type="chain" id="PRO_5043775137" description="Peptidase S1 domain-containing protein" evidence="2">
    <location>
        <begin position="21"/>
        <end position="243"/>
    </location>
</feature>
<evidence type="ECO:0000256" key="2">
    <source>
        <dbReference type="SAM" id="SignalP"/>
    </source>
</evidence>
<dbReference type="Proteomes" id="UP001055247">
    <property type="component" value="Unassembled WGS sequence"/>
</dbReference>
<dbReference type="GO" id="GO:0006508">
    <property type="term" value="P:proteolysis"/>
    <property type="evidence" value="ECO:0007669"/>
    <property type="project" value="InterPro"/>
</dbReference>
<reference evidence="3" key="2">
    <citation type="submission" date="2021-08" db="EMBL/GenBank/DDBJ databases">
        <authorList>
            <person name="Tani A."/>
            <person name="Ola A."/>
            <person name="Ogura Y."/>
            <person name="Katsura K."/>
            <person name="Hayashi T."/>
        </authorList>
    </citation>
    <scope>NUCLEOTIDE SEQUENCE</scope>
    <source>
        <strain evidence="3">DSM 16372</strain>
    </source>
</reference>